<evidence type="ECO:0000259" key="3">
    <source>
        <dbReference type="PROSITE" id="PS51186"/>
    </source>
</evidence>
<organism evidence="4 5">
    <name type="scientific">Paenibacillus albicereus</name>
    <dbReference type="NCBI Taxonomy" id="2726185"/>
    <lineage>
        <taxon>Bacteria</taxon>
        <taxon>Bacillati</taxon>
        <taxon>Bacillota</taxon>
        <taxon>Bacilli</taxon>
        <taxon>Bacillales</taxon>
        <taxon>Paenibacillaceae</taxon>
        <taxon>Paenibacillus</taxon>
    </lineage>
</organism>
<dbReference type="SUPFAM" id="SSF55729">
    <property type="entry name" value="Acyl-CoA N-acyltransferases (Nat)"/>
    <property type="match status" value="1"/>
</dbReference>
<keyword evidence="5" id="KW-1185">Reference proteome</keyword>
<dbReference type="Pfam" id="PF00583">
    <property type="entry name" value="Acetyltransf_1"/>
    <property type="match status" value="1"/>
</dbReference>
<proteinExistence type="predicted"/>
<evidence type="ECO:0000313" key="4">
    <source>
        <dbReference type="EMBL" id="QJC54155.1"/>
    </source>
</evidence>
<dbReference type="GO" id="GO:0016747">
    <property type="term" value="F:acyltransferase activity, transferring groups other than amino-acyl groups"/>
    <property type="evidence" value="ECO:0007669"/>
    <property type="project" value="InterPro"/>
</dbReference>
<evidence type="ECO:0000256" key="2">
    <source>
        <dbReference type="ARBA" id="ARBA00023315"/>
    </source>
</evidence>
<keyword evidence="1 4" id="KW-0808">Transferase</keyword>
<dbReference type="InterPro" id="IPR000182">
    <property type="entry name" value="GNAT_dom"/>
</dbReference>
<accession>A0A6H2H3F3</accession>
<gene>
    <name evidence="4" type="ORF">HGI30_02555</name>
</gene>
<evidence type="ECO:0000313" key="5">
    <source>
        <dbReference type="Proteomes" id="UP000502136"/>
    </source>
</evidence>
<name>A0A6H2H3F3_9BACL</name>
<feature type="domain" description="N-acetyltransferase" evidence="3">
    <location>
        <begin position="3"/>
        <end position="157"/>
    </location>
</feature>
<dbReference type="KEGG" id="palr:HGI30_02555"/>
<sequence>MTYTLADARPEDLPAIVDIYNTTIAGRMVTADLEPVTPAQRQAWYDEHSPHFRPLWVLKDSRGAVVAWLSYQSFHPRAAYNGTAEISIYLSPALRGQGIGGLLLQRAVDACPGLGIHSLVGLVFGHNEPSLRLFEKHGFAVWGRLPRVAVLDGIERDLVYVGRRV</sequence>
<dbReference type="AlphaFoldDB" id="A0A6H2H3F3"/>
<dbReference type="EMBL" id="CP051428">
    <property type="protein sequence ID" value="QJC54155.1"/>
    <property type="molecule type" value="Genomic_DNA"/>
</dbReference>
<dbReference type="PANTHER" id="PTHR43072">
    <property type="entry name" value="N-ACETYLTRANSFERASE"/>
    <property type="match status" value="1"/>
</dbReference>
<evidence type="ECO:0000256" key="1">
    <source>
        <dbReference type="ARBA" id="ARBA00022679"/>
    </source>
</evidence>
<dbReference type="PROSITE" id="PS51186">
    <property type="entry name" value="GNAT"/>
    <property type="match status" value="1"/>
</dbReference>
<dbReference type="Gene3D" id="3.40.630.30">
    <property type="match status" value="1"/>
</dbReference>
<dbReference type="CDD" id="cd04301">
    <property type="entry name" value="NAT_SF"/>
    <property type="match status" value="1"/>
</dbReference>
<dbReference type="InterPro" id="IPR016181">
    <property type="entry name" value="Acyl_CoA_acyltransferase"/>
</dbReference>
<dbReference type="Proteomes" id="UP000502136">
    <property type="component" value="Chromosome"/>
</dbReference>
<dbReference type="PANTHER" id="PTHR43072:SF23">
    <property type="entry name" value="UPF0039 PROTEIN C11D3.02C"/>
    <property type="match status" value="1"/>
</dbReference>
<reference evidence="4 5" key="1">
    <citation type="submission" date="2020-04" db="EMBL/GenBank/DDBJ databases">
        <title>Novel Paenibacillus strain UniB2 isolated from commercial digestive syrup.</title>
        <authorList>
            <person name="Thorat V."/>
            <person name="Kirdat K."/>
            <person name="Tiwarekar B."/>
            <person name="Yadav A."/>
        </authorList>
    </citation>
    <scope>NUCLEOTIDE SEQUENCE [LARGE SCALE GENOMIC DNA]</scope>
    <source>
        <strain evidence="4 5">UniB2</strain>
    </source>
</reference>
<keyword evidence="2" id="KW-0012">Acyltransferase</keyword>
<protein>
    <submittedName>
        <fullName evidence="4">N-acetyltransferase</fullName>
    </submittedName>
</protein>